<feature type="transmembrane region" description="Helical" evidence="1">
    <location>
        <begin position="52"/>
        <end position="73"/>
    </location>
</feature>
<dbReference type="Pfam" id="PF00050">
    <property type="entry name" value="Kazal_1"/>
    <property type="match status" value="1"/>
</dbReference>
<reference evidence="3" key="1">
    <citation type="submission" date="2021-01" db="UniProtKB">
        <authorList>
            <consortium name="EnsemblMetazoa"/>
        </authorList>
    </citation>
    <scope>IDENTIFICATION</scope>
</reference>
<dbReference type="SUPFAM" id="SSF100895">
    <property type="entry name" value="Kazal-type serine protease inhibitors"/>
    <property type="match status" value="1"/>
</dbReference>
<dbReference type="SMR" id="A0A7M7R1B9"/>
<dbReference type="EnsemblMetazoa" id="XM_032600004">
    <property type="protein sequence ID" value="XP_032455895"/>
    <property type="gene ID" value="LOC100119589"/>
</dbReference>
<feature type="domain" description="Kazal-like" evidence="2">
    <location>
        <begin position="61"/>
        <end position="112"/>
    </location>
</feature>
<gene>
    <name evidence="3" type="primary">100119589</name>
</gene>
<keyword evidence="1" id="KW-0812">Transmembrane</keyword>
<keyword evidence="1" id="KW-1133">Transmembrane helix</keyword>
<keyword evidence="1" id="KW-0472">Membrane</keyword>
<proteinExistence type="predicted"/>
<name>A0A7M7R1B9_NASVI</name>
<dbReference type="PROSITE" id="PS51465">
    <property type="entry name" value="KAZAL_2"/>
    <property type="match status" value="1"/>
</dbReference>
<dbReference type="OrthoDB" id="6604018at2759"/>
<dbReference type="EnsemblMetazoa" id="XM_032600005">
    <property type="protein sequence ID" value="XP_032455896"/>
    <property type="gene ID" value="LOC100119589"/>
</dbReference>
<evidence type="ECO:0000313" key="3">
    <source>
        <dbReference type="EnsemblMetazoa" id="XP_032455896"/>
    </source>
</evidence>
<dbReference type="CDD" id="cd00104">
    <property type="entry name" value="KAZAL_FS"/>
    <property type="match status" value="1"/>
</dbReference>
<dbReference type="EnsemblMetazoa" id="XM_016988235">
    <property type="protein sequence ID" value="XP_016843724"/>
    <property type="gene ID" value="LOC100119589"/>
</dbReference>
<accession>A0A7M7R1B9</accession>
<dbReference type="Proteomes" id="UP000002358">
    <property type="component" value="Chromosome 5"/>
</dbReference>
<dbReference type="AlphaFoldDB" id="A0A7M7R1B9"/>
<dbReference type="InterPro" id="IPR002350">
    <property type="entry name" value="Kazal_dom"/>
</dbReference>
<dbReference type="InterPro" id="IPR036058">
    <property type="entry name" value="Kazal_dom_sf"/>
</dbReference>
<keyword evidence="4" id="KW-1185">Reference proteome</keyword>
<dbReference type="EnsemblMetazoa" id="XM_032600006">
    <property type="protein sequence ID" value="XP_032455897"/>
    <property type="gene ID" value="LOC100119589"/>
</dbReference>
<organism evidence="3 4">
    <name type="scientific">Nasonia vitripennis</name>
    <name type="common">Parasitic wasp</name>
    <dbReference type="NCBI Taxonomy" id="7425"/>
    <lineage>
        <taxon>Eukaryota</taxon>
        <taxon>Metazoa</taxon>
        <taxon>Ecdysozoa</taxon>
        <taxon>Arthropoda</taxon>
        <taxon>Hexapoda</taxon>
        <taxon>Insecta</taxon>
        <taxon>Pterygota</taxon>
        <taxon>Neoptera</taxon>
        <taxon>Endopterygota</taxon>
        <taxon>Hymenoptera</taxon>
        <taxon>Apocrita</taxon>
        <taxon>Proctotrupomorpha</taxon>
        <taxon>Chalcidoidea</taxon>
        <taxon>Pteromalidae</taxon>
        <taxon>Pteromalinae</taxon>
        <taxon>Nasonia</taxon>
    </lineage>
</organism>
<protein>
    <recommendedName>
        <fullName evidence="2">Kazal-like domain-containing protein</fullName>
    </recommendedName>
</protein>
<evidence type="ECO:0000259" key="2">
    <source>
        <dbReference type="PROSITE" id="PS51465"/>
    </source>
</evidence>
<sequence>MAENIPKPTGLDWVKLRQDMDDVSNNETPWERILRKCKENPLVPGDKMNKQLVFVFFIVMIAMAFGCICPRNYQPVCDNLGKQHNNLCLFNCAAEQAMRNGQELTIAKYSEC</sequence>
<evidence type="ECO:0000313" key="4">
    <source>
        <dbReference type="Proteomes" id="UP000002358"/>
    </source>
</evidence>
<evidence type="ECO:0000256" key="1">
    <source>
        <dbReference type="SAM" id="Phobius"/>
    </source>
</evidence>
<dbReference type="Gene3D" id="3.30.60.30">
    <property type="match status" value="1"/>
</dbReference>
<dbReference type="SMART" id="SM00280">
    <property type="entry name" value="KAZAL"/>
    <property type="match status" value="1"/>
</dbReference>